<evidence type="ECO:0000256" key="1">
    <source>
        <dbReference type="SAM" id="MobiDB-lite"/>
    </source>
</evidence>
<reference evidence="2 3" key="1">
    <citation type="submission" date="2015-01" db="EMBL/GenBank/DDBJ databases">
        <title>Genome of allotetraploid Gossypium barbadense reveals genomic plasticity and fiber elongation in cotton evolution.</title>
        <authorList>
            <person name="Chen X."/>
            <person name="Liu X."/>
            <person name="Zhao B."/>
            <person name="Zheng H."/>
            <person name="Hu Y."/>
            <person name="Lu G."/>
            <person name="Yang C."/>
            <person name="Chen J."/>
            <person name="Shan C."/>
            <person name="Zhang L."/>
            <person name="Zhou Y."/>
            <person name="Wang L."/>
            <person name="Guo W."/>
            <person name="Bai Y."/>
            <person name="Ruan J."/>
            <person name="Shangguan X."/>
            <person name="Mao Y."/>
            <person name="Jiang J."/>
            <person name="Zhu Y."/>
            <person name="Lei J."/>
            <person name="Kang H."/>
            <person name="Chen S."/>
            <person name="He X."/>
            <person name="Wang R."/>
            <person name="Wang Y."/>
            <person name="Chen J."/>
            <person name="Wang L."/>
            <person name="Yu S."/>
            <person name="Wang B."/>
            <person name="Wei J."/>
            <person name="Song S."/>
            <person name="Lu X."/>
            <person name="Gao Z."/>
            <person name="Gu W."/>
            <person name="Deng X."/>
            <person name="Ma D."/>
            <person name="Wang S."/>
            <person name="Liang W."/>
            <person name="Fang L."/>
            <person name="Cai C."/>
            <person name="Zhu X."/>
            <person name="Zhou B."/>
            <person name="Zhang Y."/>
            <person name="Chen Z."/>
            <person name="Xu S."/>
            <person name="Zhu R."/>
            <person name="Wang S."/>
            <person name="Zhang T."/>
            <person name="Zhao G."/>
        </authorList>
    </citation>
    <scope>NUCLEOTIDE SEQUENCE [LARGE SCALE GENOMIC DNA]</scope>
    <source>
        <strain evidence="3">cv. Xinhai21</strain>
        <tissue evidence="2">Leaf</tissue>
    </source>
</reference>
<evidence type="ECO:0000313" key="3">
    <source>
        <dbReference type="Proteomes" id="UP000239757"/>
    </source>
</evidence>
<sequence>MTYLYGFICDTHDSLLWPFQEPLAYWYSWFGWRHSTTWLNIMKHIRIVARQPWAFGDQYVLLHLTQQHEDDEHLDNDLPPPPRPIPSPPASHSTATPAYMVTLEDIYRLQQQQLERIDRIEVYLQRMCQHLHFSSPGPPATPREPDTSHDVDHYFIYF</sequence>
<accession>A0A2P5WH14</accession>
<dbReference type="Proteomes" id="UP000239757">
    <property type="component" value="Unassembled WGS sequence"/>
</dbReference>
<name>A0A2P5WH14_GOSBA</name>
<protein>
    <submittedName>
        <fullName evidence="2">Uncharacterized protein</fullName>
    </submittedName>
</protein>
<organism evidence="2 3">
    <name type="scientific">Gossypium barbadense</name>
    <name type="common">Sea Island cotton</name>
    <name type="synonym">Hibiscus barbadensis</name>
    <dbReference type="NCBI Taxonomy" id="3634"/>
    <lineage>
        <taxon>Eukaryota</taxon>
        <taxon>Viridiplantae</taxon>
        <taxon>Streptophyta</taxon>
        <taxon>Embryophyta</taxon>
        <taxon>Tracheophyta</taxon>
        <taxon>Spermatophyta</taxon>
        <taxon>Magnoliopsida</taxon>
        <taxon>eudicotyledons</taxon>
        <taxon>Gunneridae</taxon>
        <taxon>Pentapetalae</taxon>
        <taxon>rosids</taxon>
        <taxon>malvids</taxon>
        <taxon>Malvales</taxon>
        <taxon>Malvaceae</taxon>
        <taxon>Malvoideae</taxon>
        <taxon>Gossypium</taxon>
    </lineage>
</organism>
<proteinExistence type="predicted"/>
<feature type="region of interest" description="Disordered" evidence="1">
    <location>
        <begin position="71"/>
        <end position="93"/>
    </location>
</feature>
<evidence type="ECO:0000313" key="2">
    <source>
        <dbReference type="EMBL" id="PPR90366.1"/>
    </source>
</evidence>
<dbReference type="AlphaFoldDB" id="A0A2P5WH14"/>
<gene>
    <name evidence="2" type="ORF">GOBAR_AA30317</name>
</gene>
<feature type="compositionally biased region" description="Pro residues" evidence="1">
    <location>
        <begin position="78"/>
        <end position="89"/>
    </location>
</feature>
<dbReference type="EMBL" id="KZ667642">
    <property type="protein sequence ID" value="PPR90366.1"/>
    <property type="molecule type" value="Genomic_DNA"/>
</dbReference>
<dbReference type="OrthoDB" id="10592747at2759"/>